<dbReference type="EMBL" id="UYJE01006800">
    <property type="protein sequence ID" value="VDI49197.1"/>
    <property type="molecule type" value="Genomic_DNA"/>
</dbReference>
<dbReference type="Proteomes" id="UP000596742">
    <property type="component" value="Unassembled WGS sequence"/>
</dbReference>
<proteinExistence type="predicted"/>
<evidence type="ECO:0008006" key="4">
    <source>
        <dbReference type="Google" id="ProtNLM"/>
    </source>
</evidence>
<dbReference type="AlphaFoldDB" id="A0A8B6FG40"/>
<gene>
    <name evidence="2" type="ORF">MGAL_10B032568</name>
</gene>
<comment type="caution">
    <text evidence="2">The sequence shown here is derived from an EMBL/GenBank/DDBJ whole genome shotgun (WGS) entry which is preliminary data.</text>
</comment>
<evidence type="ECO:0000313" key="2">
    <source>
        <dbReference type="EMBL" id="VDI49197.1"/>
    </source>
</evidence>
<protein>
    <recommendedName>
        <fullName evidence="4">DZIP3-like HEPN domain-containing protein</fullName>
    </recommendedName>
</protein>
<organism evidence="2 3">
    <name type="scientific">Mytilus galloprovincialis</name>
    <name type="common">Mediterranean mussel</name>
    <dbReference type="NCBI Taxonomy" id="29158"/>
    <lineage>
        <taxon>Eukaryota</taxon>
        <taxon>Metazoa</taxon>
        <taxon>Spiralia</taxon>
        <taxon>Lophotrochozoa</taxon>
        <taxon>Mollusca</taxon>
        <taxon>Bivalvia</taxon>
        <taxon>Autobranchia</taxon>
        <taxon>Pteriomorphia</taxon>
        <taxon>Mytilida</taxon>
        <taxon>Mytiloidea</taxon>
        <taxon>Mytilidae</taxon>
        <taxon>Mytilinae</taxon>
        <taxon>Mytilus</taxon>
    </lineage>
</organism>
<accession>A0A8B6FG40</accession>
<keyword evidence="3" id="KW-1185">Reference proteome</keyword>
<name>A0A8B6FG40_MYTGA</name>
<feature type="region of interest" description="Disordered" evidence="1">
    <location>
        <begin position="244"/>
        <end position="265"/>
    </location>
</feature>
<feature type="compositionally biased region" description="Basic and acidic residues" evidence="1">
    <location>
        <begin position="244"/>
        <end position="256"/>
    </location>
</feature>
<evidence type="ECO:0000313" key="3">
    <source>
        <dbReference type="Proteomes" id="UP000596742"/>
    </source>
</evidence>
<dbReference type="OrthoDB" id="6199790at2759"/>
<evidence type="ECO:0000256" key="1">
    <source>
        <dbReference type="SAM" id="MobiDB-lite"/>
    </source>
</evidence>
<sequence>MGSEKENFFRFICLITEVVADVLRYRLKQSYLNSDFQTFLKDTDVLHTIFHLFFPIHSCCWKRCKKHASRVLSKNQWDILYDCDPARCCKPKQKDQNETCMCCVTPKSVDESDLDISLLSLILINCCNLMPNEKEAIQKIREMKNNYISHNPNCSLSNVDFESLLNTLEYSIKHLDSTNIYMSTYKNFLKRTLDETLMKQYFTYCAESTKIQHFETEIKAVNDSINRGQETIIQAFQDLKSSIERRQPDVKKREEELPMSPQEPNGHYIEQEPSAPMVPDALNDVPSNIVNGDHQLHIICSGNEILKDKSTCSYSYSSETFLKIVEITK</sequence>
<reference evidence="2" key="1">
    <citation type="submission" date="2018-11" db="EMBL/GenBank/DDBJ databases">
        <authorList>
            <person name="Alioto T."/>
            <person name="Alioto T."/>
        </authorList>
    </citation>
    <scope>NUCLEOTIDE SEQUENCE</scope>
</reference>